<feature type="region of interest" description="Disordered" evidence="1">
    <location>
        <begin position="261"/>
        <end position="296"/>
    </location>
</feature>
<accession>A0A3R7QKC6</accession>
<keyword evidence="2" id="KW-0812">Transmembrane</keyword>
<feature type="compositionally biased region" description="Basic and acidic residues" evidence="1">
    <location>
        <begin position="522"/>
        <end position="534"/>
    </location>
</feature>
<reference evidence="3 4" key="1">
    <citation type="submission" date="2018-04" db="EMBL/GenBank/DDBJ databases">
        <authorList>
            <person name="Zhang X."/>
            <person name="Yuan J."/>
            <person name="Li F."/>
            <person name="Xiang J."/>
        </authorList>
    </citation>
    <scope>NUCLEOTIDE SEQUENCE [LARGE SCALE GENOMIC DNA]</scope>
    <source>
        <tissue evidence="3">Muscle</tissue>
    </source>
</reference>
<reference evidence="3 4" key="2">
    <citation type="submission" date="2019-01" db="EMBL/GenBank/DDBJ databases">
        <title>The decoding of complex shrimp genome reveals the adaptation for benthos swimmer, frequently molting mechanism and breeding impact on genome.</title>
        <authorList>
            <person name="Sun Y."/>
            <person name="Gao Y."/>
            <person name="Yu Y."/>
        </authorList>
    </citation>
    <scope>NUCLEOTIDE SEQUENCE [LARGE SCALE GENOMIC DNA]</scope>
    <source>
        <tissue evidence="3">Muscle</tissue>
    </source>
</reference>
<evidence type="ECO:0000256" key="1">
    <source>
        <dbReference type="SAM" id="MobiDB-lite"/>
    </source>
</evidence>
<feature type="region of interest" description="Disordered" evidence="1">
    <location>
        <begin position="434"/>
        <end position="469"/>
    </location>
</feature>
<sequence>MPSANLGARVDQELDVFSSSGPASWPVTQLTVGEDATGVESVGEDATGVESVGEDATGWRVWRRCEECEDATGVESVGVRVLAKTISSLPPWCNSWPRAALVLGGSAALSFLLSVFFLLFLALFVSLCPFVFFFLFFFSSYFFSLISLSFSLSLSSLPLPLSNPASLSPIALCPSTSLSYPTPTSPSSSLSSTPSLSPSLSTHPISSPSTHSPSLYQPIDKISTLLSLHIPLSLSLLSPASQVLKEGHFGKRSMRLQSHLFRKQTRGGRERPRESLHITTTSRSCRPTASRRHARLPATAPEGRFTCEIYCVFLPNRNLLPSPPLLFPPLPLPTTHSPLSFPCLHFPPSSSFPLSPHYPSTSFPFPHPSPLPPCPSQPCPSPPLLPRPFPSPILPSPSPPPPSHSYPSSPPSANLPLPLLLPFPFPPHPPSPALPHPPSLLSPTHHPPHFPLPPPSPLTPSPPLPTAADLIASGAHNATAQVVSDGAARRPYFFQGAIGATAAHKPRRYTQTSQKSKPVSRFRGECPRTPRHEGPCVPPAFRSRGHTMGYGGGVEGELHLKVSSSRKKQPDMSRWVSFESGFMRRAKYWGSMGR</sequence>
<evidence type="ECO:0000313" key="3">
    <source>
        <dbReference type="EMBL" id="ROT81656.1"/>
    </source>
</evidence>
<feature type="compositionally biased region" description="Basic and acidic residues" evidence="1">
    <location>
        <begin position="267"/>
        <end position="276"/>
    </location>
</feature>
<keyword evidence="2" id="KW-1133">Transmembrane helix</keyword>
<feature type="compositionally biased region" description="Pro residues" evidence="1">
    <location>
        <begin position="449"/>
        <end position="465"/>
    </location>
</feature>
<feature type="transmembrane region" description="Helical" evidence="2">
    <location>
        <begin position="130"/>
        <end position="152"/>
    </location>
</feature>
<dbReference type="PRINTS" id="PR01217">
    <property type="entry name" value="PRICHEXTENSN"/>
</dbReference>
<gene>
    <name evidence="3" type="ORF">C7M84_025182</name>
</gene>
<proteinExistence type="predicted"/>
<organism evidence="3 4">
    <name type="scientific">Penaeus vannamei</name>
    <name type="common">Whiteleg shrimp</name>
    <name type="synonym">Litopenaeus vannamei</name>
    <dbReference type="NCBI Taxonomy" id="6689"/>
    <lineage>
        <taxon>Eukaryota</taxon>
        <taxon>Metazoa</taxon>
        <taxon>Ecdysozoa</taxon>
        <taxon>Arthropoda</taxon>
        <taxon>Crustacea</taxon>
        <taxon>Multicrustacea</taxon>
        <taxon>Malacostraca</taxon>
        <taxon>Eumalacostraca</taxon>
        <taxon>Eucarida</taxon>
        <taxon>Decapoda</taxon>
        <taxon>Dendrobranchiata</taxon>
        <taxon>Penaeoidea</taxon>
        <taxon>Penaeidae</taxon>
        <taxon>Penaeus</taxon>
    </lineage>
</organism>
<feature type="compositionally biased region" description="Polar residues" evidence="1">
    <location>
        <begin position="277"/>
        <end position="287"/>
    </location>
</feature>
<evidence type="ECO:0000256" key="2">
    <source>
        <dbReference type="SAM" id="Phobius"/>
    </source>
</evidence>
<keyword evidence="2" id="KW-0472">Membrane</keyword>
<feature type="transmembrane region" description="Helical" evidence="2">
    <location>
        <begin position="99"/>
        <end position="124"/>
    </location>
</feature>
<name>A0A3R7QKC6_PENVA</name>
<evidence type="ECO:0000313" key="4">
    <source>
        <dbReference type="Proteomes" id="UP000283509"/>
    </source>
</evidence>
<protein>
    <submittedName>
        <fullName evidence="3">Uncharacterized protein</fullName>
    </submittedName>
</protein>
<feature type="compositionally biased region" description="Pro residues" evidence="1">
    <location>
        <begin position="385"/>
        <end position="410"/>
    </location>
</feature>
<feature type="region of interest" description="Disordered" evidence="1">
    <location>
        <begin position="183"/>
        <end position="212"/>
    </location>
</feature>
<feature type="region of interest" description="Disordered" evidence="1">
    <location>
        <begin position="385"/>
        <end position="411"/>
    </location>
</feature>
<dbReference type="AlphaFoldDB" id="A0A3R7QKC6"/>
<dbReference type="EMBL" id="QCYY01000940">
    <property type="protein sequence ID" value="ROT81656.1"/>
    <property type="molecule type" value="Genomic_DNA"/>
</dbReference>
<comment type="caution">
    <text evidence="3">The sequence shown here is derived from an EMBL/GenBank/DDBJ whole genome shotgun (WGS) entry which is preliminary data.</text>
</comment>
<dbReference type="Proteomes" id="UP000283509">
    <property type="component" value="Unassembled WGS sequence"/>
</dbReference>
<keyword evidence="4" id="KW-1185">Reference proteome</keyword>
<feature type="region of interest" description="Disordered" evidence="1">
    <location>
        <begin position="504"/>
        <end position="540"/>
    </location>
</feature>